<dbReference type="EMBL" id="CR925678">
    <property type="protein sequence ID" value="CAI27217.1"/>
    <property type="molecule type" value="Genomic_DNA"/>
</dbReference>
<evidence type="ECO:0000313" key="7">
    <source>
        <dbReference type="Proteomes" id="UP000001021"/>
    </source>
</evidence>
<dbReference type="Proteomes" id="UP000001021">
    <property type="component" value="Chromosome"/>
</dbReference>
<sequence length="203" mass="23061">MLDLAVIGIILLSIIIGVLRGFIKEVFGLTSIFISILLTVRYRDCFAELYNQYVTSEVIAGILSAITVFIFITITAIIVNGWVMSLLSSARCSIVDRFGGLLIGLVKGVVFSYILFFIIQTSCYALLPAAKEDEEVLPNWFLDSYYYNIFYIFNTYIDEVVPESTHDKIKELESTLQDIIDKKSINKDKKKSGKYKKDMEDEN</sequence>
<feature type="transmembrane region" description="Helical" evidence="5">
    <location>
        <begin position="6"/>
        <end position="38"/>
    </location>
</feature>
<keyword evidence="7" id="KW-1185">Reference proteome</keyword>
<protein>
    <recommendedName>
        <fullName evidence="8">CvpA family protein</fullName>
    </recommendedName>
</protein>
<dbReference type="GO" id="GO:0009403">
    <property type="term" value="P:toxin biosynthetic process"/>
    <property type="evidence" value="ECO:0007669"/>
    <property type="project" value="InterPro"/>
</dbReference>
<evidence type="ECO:0000256" key="4">
    <source>
        <dbReference type="ARBA" id="ARBA00023136"/>
    </source>
</evidence>
<feature type="transmembrane region" description="Helical" evidence="5">
    <location>
        <begin position="98"/>
        <end position="119"/>
    </location>
</feature>
<dbReference type="GeneID" id="33057592"/>
<evidence type="ECO:0008006" key="8">
    <source>
        <dbReference type="Google" id="ProtNLM"/>
    </source>
</evidence>
<dbReference type="RefSeq" id="WP_011155367.1">
    <property type="nucleotide sequence ID" value="NC_005295.2"/>
</dbReference>
<evidence type="ECO:0000313" key="6">
    <source>
        <dbReference type="EMBL" id="CAI27217.1"/>
    </source>
</evidence>
<dbReference type="InterPro" id="IPR003825">
    <property type="entry name" value="Colicin-V_CvpA"/>
</dbReference>
<dbReference type="InterPro" id="IPR052719">
    <property type="entry name" value="CvpA-like"/>
</dbReference>
<dbReference type="KEGG" id="erw:ERWE_CDS_07230"/>
<dbReference type="AlphaFoldDB" id="A0A0H3M1P7"/>
<organism evidence="6 7">
    <name type="scientific">Ehrlichia ruminantium (strain Welgevonden)</name>
    <dbReference type="NCBI Taxonomy" id="254945"/>
    <lineage>
        <taxon>Bacteria</taxon>
        <taxon>Pseudomonadati</taxon>
        <taxon>Pseudomonadota</taxon>
        <taxon>Alphaproteobacteria</taxon>
        <taxon>Rickettsiales</taxon>
        <taxon>Anaplasmataceae</taxon>
        <taxon>Ehrlichia</taxon>
    </lineage>
</organism>
<name>A0A0H3M1P7_EHRRW</name>
<dbReference type="Pfam" id="PF02674">
    <property type="entry name" value="Colicin_V"/>
    <property type="match status" value="1"/>
</dbReference>
<evidence type="ECO:0000256" key="2">
    <source>
        <dbReference type="ARBA" id="ARBA00022692"/>
    </source>
</evidence>
<dbReference type="eggNOG" id="COG1286">
    <property type="taxonomic scope" value="Bacteria"/>
</dbReference>
<dbReference type="PANTHER" id="PTHR36926:SF1">
    <property type="entry name" value="COLICIN V PRODUCTION PROTEIN"/>
    <property type="match status" value="1"/>
</dbReference>
<comment type="subcellular location">
    <subcellularLocation>
        <location evidence="1">Membrane</location>
        <topology evidence="1">Multi-pass membrane protein</topology>
    </subcellularLocation>
</comment>
<keyword evidence="3 5" id="KW-1133">Transmembrane helix</keyword>
<reference evidence="6 7" key="1">
    <citation type="journal article" date="2006" name="J. Bacteriol.">
        <title>Comparative genomic analysis of three strains of Ehrlichia ruminantium reveals an active process of genome size plasticity.</title>
        <authorList>
            <person name="Frutos R."/>
            <person name="Viari A."/>
            <person name="Ferraz C."/>
            <person name="Morgat A."/>
            <person name="Eychenie S."/>
            <person name="Kandassami Y."/>
            <person name="Chantal I."/>
            <person name="Bensaid A."/>
            <person name="Coissac E."/>
            <person name="Vachiery N."/>
            <person name="Demaille J."/>
            <person name="Martinez D."/>
        </authorList>
    </citation>
    <scope>NUCLEOTIDE SEQUENCE [LARGE SCALE GENOMIC DNA]</scope>
    <source>
        <strain evidence="6 7">Welgevonden</strain>
    </source>
</reference>
<dbReference type="HOGENOM" id="CLU_108005_0_0_5"/>
<proteinExistence type="predicted"/>
<gene>
    <name evidence="6" type="ordered locus">ERWE_CDS_07230</name>
</gene>
<evidence type="ECO:0000256" key="3">
    <source>
        <dbReference type="ARBA" id="ARBA00022989"/>
    </source>
</evidence>
<accession>A0A0H3M1P7</accession>
<keyword evidence="2 5" id="KW-0812">Transmembrane</keyword>
<keyword evidence="4 5" id="KW-0472">Membrane</keyword>
<dbReference type="PANTHER" id="PTHR36926">
    <property type="entry name" value="COLICIN V PRODUCTION PROTEIN"/>
    <property type="match status" value="1"/>
</dbReference>
<evidence type="ECO:0000256" key="1">
    <source>
        <dbReference type="ARBA" id="ARBA00004141"/>
    </source>
</evidence>
<dbReference type="GO" id="GO:0016020">
    <property type="term" value="C:membrane"/>
    <property type="evidence" value="ECO:0007669"/>
    <property type="project" value="UniProtKB-SubCell"/>
</dbReference>
<feature type="transmembrane region" description="Helical" evidence="5">
    <location>
        <begin position="58"/>
        <end position="78"/>
    </location>
</feature>
<evidence type="ECO:0000256" key="5">
    <source>
        <dbReference type="SAM" id="Phobius"/>
    </source>
</evidence>
<dbReference type="KEGG" id="eru:Erum6880"/>